<evidence type="ECO:0000256" key="1">
    <source>
        <dbReference type="ARBA" id="ARBA00022529"/>
    </source>
</evidence>
<evidence type="ECO:0000256" key="3">
    <source>
        <dbReference type="ARBA" id="ARBA00023157"/>
    </source>
</evidence>
<keyword evidence="1" id="KW-0929">Antimicrobial</keyword>
<keyword evidence="4" id="KW-0472">Membrane</keyword>
<gene>
    <name evidence="5" type="ORF">Bhyg_06183</name>
</gene>
<sequence>MTGTFSYCTPTILDLSDIKGIANPWEIINHLLFKVKIKKKIKMQVSALLMMLVAFLCCLMQASYACVPDGEPCSTDFTTDCCSKFCLFQPGDSEGRCAPRS</sequence>
<keyword evidence="4" id="KW-1133">Transmembrane helix</keyword>
<protein>
    <submittedName>
        <fullName evidence="5">Uncharacterized protein</fullName>
    </submittedName>
</protein>
<name>A0A9Q0S264_9DIPT</name>
<dbReference type="SUPFAM" id="SSF57048">
    <property type="entry name" value="Gurmarin-like"/>
    <property type="match status" value="1"/>
</dbReference>
<evidence type="ECO:0000313" key="5">
    <source>
        <dbReference type="EMBL" id="KAJ6641248.1"/>
    </source>
</evidence>
<keyword evidence="3" id="KW-1015">Disulfide bond</keyword>
<dbReference type="Proteomes" id="UP001151699">
    <property type="component" value="Chromosome B"/>
</dbReference>
<keyword evidence="6" id="KW-1185">Reference proteome</keyword>
<keyword evidence="2" id="KW-0960">Knottin</keyword>
<feature type="transmembrane region" description="Helical" evidence="4">
    <location>
        <begin position="45"/>
        <end position="64"/>
    </location>
</feature>
<proteinExistence type="predicted"/>
<organism evidence="5 6">
    <name type="scientific">Pseudolycoriella hygida</name>
    <dbReference type="NCBI Taxonomy" id="35572"/>
    <lineage>
        <taxon>Eukaryota</taxon>
        <taxon>Metazoa</taxon>
        <taxon>Ecdysozoa</taxon>
        <taxon>Arthropoda</taxon>
        <taxon>Hexapoda</taxon>
        <taxon>Insecta</taxon>
        <taxon>Pterygota</taxon>
        <taxon>Neoptera</taxon>
        <taxon>Endopterygota</taxon>
        <taxon>Diptera</taxon>
        <taxon>Nematocera</taxon>
        <taxon>Sciaroidea</taxon>
        <taxon>Sciaridae</taxon>
        <taxon>Pseudolycoriella</taxon>
    </lineage>
</organism>
<accession>A0A9Q0S264</accession>
<reference evidence="5" key="1">
    <citation type="submission" date="2022-07" db="EMBL/GenBank/DDBJ databases">
        <authorList>
            <person name="Trinca V."/>
            <person name="Uliana J.V.C."/>
            <person name="Torres T.T."/>
            <person name="Ward R.J."/>
            <person name="Monesi N."/>
        </authorList>
    </citation>
    <scope>NUCLEOTIDE SEQUENCE</scope>
    <source>
        <strain evidence="5">HSMRA1968</strain>
        <tissue evidence="5">Whole embryos</tissue>
    </source>
</reference>
<evidence type="ECO:0000313" key="6">
    <source>
        <dbReference type="Proteomes" id="UP001151699"/>
    </source>
</evidence>
<dbReference type="InterPro" id="IPR009101">
    <property type="entry name" value="Gurmarin/antifun_pep"/>
</dbReference>
<comment type="caution">
    <text evidence="5">The sequence shown here is derived from an EMBL/GenBank/DDBJ whole genome shotgun (WGS) entry which is preliminary data.</text>
</comment>
<dbReference type="AlphaFoldDB" id="A0A9Q0S264"/>
<dbReference type="EMBL" id="WJQU01000002">
    <property type="protein sequence ID" value="KAJ6641248.1"/>
    <property type="molecule type" value="Genomic_DNA"/>
</dbReference>
<evidence type="ECO:0000256" key="4">
    <source>
        <dbReference type="SAM" id="Phobius"/>
    </source>
</evidence>
<evidence type="ECO:0000256" key="2">
    <source>
        <dbReference type="ARBA" id="ARBA00022854"/>
    </source>
</evidence>
<keyword evidence="4" id="KW-0812">Transmembrane</keyword>